<comment type="caution">
    <text evidence="4">The sequence shown here is derived from an EMBL/GenBank/DDBJ whole genome shotgun (WGS) entry which is preliminary data.</text>
</comment>
<dbReference type="EMBL" id="CABFNO020001508">
    <property type="protein sequence ID" value="CAG9992944.1"/>
    <property type="molecule type" value="Genomic_DNA"/>
</dbReference>
<proteinExistence type="predicted"/>
<dbReference type="PANTHER" id="PTHR38791">
    <property type="entry name" value="ZN(II)2CYS6 TRANSCRIPTION FACTOR (EUROFUNG)-RELATED-RELATED"/>
    <property type="match status" value="1"/>
</dbReference>
<dbReference type="InterPro" id="IPR001138">
    <property type="entry name" value="Zn2Cys6_DnaBD"/>
</dbReference>
<evidence type="ECO:0000313" key="4">
    <source>
        <dbReference type="EMBL" id="CAG9992944.1"/>
    </source>
</evidence>
<dbReference type="SUPFAM" id="SSF57701">
    <property type="entry name" value="Zn2/Cys6 DNA-binding domain"/>
    <property type="match status" value="1"/>
</dbReference>
<keyword evidence="5" id="KW-1185">Reference proteome</keyword>
<dbReference type="InterPro" id="IPR036864">
    <property type="entry name" value="Zn2-C6_fun-type_DNA-bd_sf"/>
</dbReference>
<name>A0A9N9UQA2_9HYPO</name>
<evidence type="ECO:0000256" key="2">
    <source>
        <dbReference type="SAM" id="MobiDB-lite"/>
    </source>
</evidence>
<dbReference type="InterPro" id="IPR053175">
    <property type="entry name" value="DHMBA_Reg_Transcription_Factor"/>
</dbReference>
<dbReference type="Pfam" id="PF00172">
    <property type="entry name" value="Zn_clus"/>
    <property type="match status" value="1"/>
</dbReference>
<organism evidence="4 5">
    <name type="scientific">Clonostachys byssicola</name>
    <dbReference type="NCBI Taxonomy" id="160290"/>
    <lineage>
        <taxon>Eukaryota</taxon>
        <taxon>Fungi</taxon>
        <taxon>Dikarya</taxon>
        <taxon>Ascomycota</taxon>
        <taxon>Pezizomycotina</taxon>
        <taxon>Sordariomycetes</taxon>
        <taxon>Hypocreomycetidae</taxon>
        <taxon>Hypocreales</taxon>
        <taxon>Bionectriaceae</taxon>
        <taxon>Clonostachys</taxon>
    </lineage>
</organism>
<evidence type="ECO:0000256" key="1">
    <source>
        <dbReference type="ARBA" id="ARBA00023242"/>
    </source>
</evidence>
<dbReference type="SMART" id="SM00066">
    <property type="entry name" value="GAL4"/>
    <property type="match status" value="1"/>
</dbReference>
<dbReference type="PROSITE" id="PS50048">
    <property type="entry name" value="ZN2_CY6_FUNGAL_2"/>
    <property type="match status" value="1"/>
</dbReference>
<dbReference type="GO" id="GO:0008270">
    <property type="term" value="F:zinc ion binding"/>
    <property type="evidence" value="ECO:0007669"/>
    <property type="project" value="InterPro"/>
</dbReference>
<dbReference type="PANTHER" id="PTHR38791:SF5">
    <property type="entry name" value="TRANSCRIPTION FACTOR DBAG-RELATED"/>
    <property type="match status" value="1"/>
</dbReference>
<feature type="domain" description="Zn(2)-C6 fungal-type" evidence="3">
    <location>
        <begin position="9"/>
        <end position="37"/>
    </location>
</feature>
<dbReference type="Gene3D" id="4.10.240.10">
    <property type="entry name" value="Zn(2)-C6 fungal-type DNA-binding domain"/>
    <property type="match status" value="1"/>
</dbReference>
<evidence type="ECO:0000313" key="5">
    <source>
        <dbReference type="Proteomes" id="UP000754883"/>
    </source>
</evidence>
<protein>
    <recommendedName>
        <fullName evidence="3">Zn(2)-C6 fungal-type domain-containing protein</fullName>
    </recommendedName>
</protein>
<dbReference type="CDD" id="cd00067">
    <property type="entry name" value="GAL4"/>
    <property type="match status" value="1"/>
</dbReference>
<keyword evidence="1" id="KW-0539">Nucleus</keyword>
<dbReference type="GO" id="GO:0000981">
    <property type="term" value="F:DNA-binding transcription factor activity, RNA polymerase II-specific"/>
    <property type="evidence" value="ECO:0007669"/>
    <property type="project" value="InterPro"/>
</dbReference>
<accession>A0A9N9UQA2</accession>
<dbReference type="PROSITE" id="PS00463">
    <property type="entry name" value="ZN2_CY6_FUNGAL_1"/>
    <property type="match status" value="1"/>
</dbReference>
<evidence type="ECO:0000259" key="3">
    <source>
        <dbReference type="PROSITE" id="PS50048"/>
    </source>
</evidence>
<dbReference type="OrthoDB" id="2991872at2759"/>
<dbReference type="Proteomes" id="UP000754883">
    <property type="component" value="Unassembled WGS sequence"/>
</dbReference>
<gene>
    <name evidence="4" type="ORF">CBYS24578_00016829</name>
</gene>
<reference evidence="4" key="1">
    <citation type="submission" date="2021-10" db="EMBL/GenBank/DDBJ databases">
        <authorList>
            <person name="Piombo E."/>
        </authorList>
    </citation>
    <scope>NUCLEOTIDE SEQUENCE</scope>
</reference>
<dbReference type="AlphaFoldDB" id="A0A9N9UQA2"/>
<sequence>MVYRGHSSGCSTCRRRRVKCDEDTPGCGNCLKLRVQCPGYKDAFERRHRSETRKVVGRHGGHSRFTNTLMPEGSDSAKASLRDQIHSTSSSILSSSIVPSPPLDSESLSLSFFFQAYGSNGGKDGTCSLLATTRDLYAKCTQRSPLLLATCALAIKIAGLWSQQNLNLVPARRRYAEAVTCTKEATKDPTKNKSNELLMAALILEVYDDINANYQHGPRASMHLSGSMALLTHRGELNSRDDMSRRIMLAARNRMVSEAILNRRNIPSLPILFQQPGERMPANPAIEVDRLAFRVYKLSNLMRSEKRPRAAVVGGAENETGLSFLTQAATLAADCTRWVNSLPDHWHPVRVNGDAIAKTIRAAGVYEESCDVYINFSIAATRNWHRLIELHVILLLCQYWAGIGSLPTPNIVLRVENIMTEICASVPYHVGDMMEPTRPIDGVWITFPQIWMPSSTHATHKSFPESILRHERQIASSGAMVIYRVLSTVIMLAQDDGQAASMLSKRSQRLWISAQILRLKRLLRFPHSG</sequence>
<feature type="region of interest" description="Disordered" evidence="2">
    <location>
        <begin position="56"/>
        <end position="75"/>
    </location>
</feature>